<keyword evidence="2" id="KW-1003">Cell membrane</keyword>
<sequence>MANLSIQNILDSTKKFSNITTESETKLNFAVDATVLNIILTIIFNMVVCPFTVLLNMMVIIAVKRRPRLQNYANILLACLAVTDALTGLTTQPLYSLWKILQLLEMKTHETIGFLYTIVLRALSLCSSLHLVLVTSERLIAIRFTQRYASIVTRRNIRAAVIASWVVSTSYAALGEPRNTSKASLLNLLAALIVVSCVIFMAFAYVILFRETRRHVKMIKAHQLPQEEVHRFNKEKKALKTTVLVVSAVFVCFLPMAAATVTVFVLKKMNIFHQGLIADCLPCIWVRTFIMFNSVVNPLIYCWRQKEMRKFVFRLTSPAVGPE</sequence>
<accession>A0ABN8LIU5</accession>
<feature type="domain" description="G-protein coupled receptors family 1 profile" evidence="10">
    <location>
        <begin position="55"/>
        <end position="301"/>
    </location>
</feature>
<evidence type="ECO:0000256" key="9">
    <source>
        <dbReference type="SAM" id="Phobius"/>
    </source>
</evidence>
<protein>
    <recommendedName>
        <fullName evidence="10">G-protein coupled receptors family 1 profile domain-containing protein</fullName>
    </recommendedName>
</protein>
<proteinExistence type="predicted"/>
<feature type="transmembrane region" description="Helical" evidence="9">
    <location>
        <begin position="284"/>
        <end position="303"/>
    </location>
</feature>
<dbReference type="Proteomes" id="UP001159427">
    <property type="component" value="Unassembled WGS sequence"/>
</dbReference>
<dbReference type="EMBL" id="CALNXI010000022">
    <property type="protein sequence ID" value="CAH3015325.1"/>
    <property type="molecule type" value="Genomic_DNA"/>
</dbReference>
<evidence type="ECO:0000256" key="1">
    <source>
        <dbReference type="ARBA" id="ARBA00004651"/>
    </source>
</evidence>
<evidence type="ECO:0000256" key="8">
    <source>
        <dbReference type="ARBA" id="ARBA00023224"/>
    </source>
</evidence>
<dbReference type="InterPro" id="IPR000276">
    <property type="entry name" value="GPCR_Rhodpsn"/>
</dbReference>
<evidence type="ECO:0000259" key="10">
    <source>
        <dbReference type="PROSITE" id="PS50262"/>
    </source>
</evidence>
<keyword evidence="5" id="KW-0297">G-protein coupled receptor</keyword>
<feature type="transmembrane region" description="Helical" evidence="9">
    <location>
        <begin position="38"/>
        <end position="63"/>
    </location>
</feature>
<evidence type="ECO:0000256" key="3">
    <source>
        <dbReference type="ARBA" id="ARBA00022692"/>
    </source>
</evidence>
<evidence type="ECO:0000313" key="12">
    <source>
        <dbReference type="Proteomes" id="UP001159427"/>
    </source>
</evidence>
<feature type="transmembrane region" description="Helical" evidence="9">
    <location>
        <begin position="156"/>
        <end position="174"/>
    </location>
</feature>
<keyword evidence="7" id="KW-0675">Receptor</keyword>
<reference evidence="11 12" key="1">
    <citation type="submission" date="2022-05" db="EMBL/GenBank/DDBJ databases">
        <authorList>
            <consortium name="Genoscope - CEA"/>
            <person name="William W."/>
        </authorList>
    </citation>
    <scope>NUCLEOTIDE SEQUENCE [LARGE SCALE GENOMIC DNA]</scope>
</reference>
<dbReference type="InterPro" id="IPR050569">
    <property type="entry name" value="TAAR"/>
</dbReference>
<evidence type="ECO:0000256" key="5">
    <source>
        <dbReference type="ARBA" id="ARBA00023040"/>
    </source>
</evidence>
<comment type="subcellular location">
    <subcellularLocation>
        <location evidence="1">Cell membrane</location>
        <topology evidence="1">Multi-pass membrane protein</topology>
    </subcellularLocation>
</comment>
<dbReference type="PROSITE" id="PS50262">
    <property type="entry name" value="G_PROTEIN_RECEP_F1_2"/>
    <property type="match status" value="1"/>
</dbReference>
<dbReference type="Gene3D" id="1.20.1070.10">
    <property type="entry name" value="Rhodopsin 7-helix transmembrane proteins"/>
    <property type="match status" value="1"/>
</dbReference>
<organism evidence="11 12">
    <name type="scientific">Porites evermanni</name>
    <dbReference type="NCBI Taxonomy" id="104178"/>
    <lineage>
        <taxon>Eukaryota</taxon>
        <taxon>Metazoa</taxon>
        <taxon>Cnidaria</taxon>
        <taxon>Anthozoa</taxon>
        <taxon>Hexacorallia</taxon>
        <taxon>Scleractinia</taxon>
        <taxon>Fungiina</taxon>
        <taxon>Poritidae</taxon>
        <taxon>Porites</taxon>
    </lineage>
</organism>
<dbReference type="SUPFAM" id="SSF81321">
    <property type="entry name" value="Family A G protein-coupled receptor-like"/>
    <property type="match status" value="1"/>
</dbReference>
<feature type="transmembrane region" description="Helical" evidence="9">
    <location>
        <begin position="114"/>
        <end position="135"/>
    </location>
</feature>
<gene>
    <name evidence="11" type="ORF">PEVE_00015557</name>
</gene>
<evidence type="ECO:0000313" key="11">
    <source>
        <dbReference type="EMBL" id="CAH3015325.1"/>
    </source>
</evidence>
<feature type="transmembrane region" description="Helical" evidence="9">
    <location>
        <begin position="186"/>
        <end position="208"/>
    </location>
</feature>
<keyword evidence="4 9" id="KW-1133">Transmembrane helix</keyword>
<evidence type="ECO:0000256" key="7">
    <source>
        <dbReference type="ARBA" id="ARBA00023170"/>
    </source>
</evidence>
<feature type="transmembrane region" description="Helical" evidence="9">
    <location>
        <begin position="75"/>
        <end position="94"/>
    </location>
</feature>
<keyword evidence="6 9" id="KW-0472">Membrane</keyword>
<dbReference type="PANTHER" id="PTHR24249">
    <property type="entry name" value="HISTAMINE RECEPTOR-RELATED G-PROTEIN COUPLED RECEPTOR"/>
    <property type="match status" value="1"/>
</dbReference>
<dbReference type="PANTHER" id="PTHR24249:SF421">
    <property type="entry name" value="G-PROTEIN COUPLED RECEPTORS FAMILY 1 PROFILE DOMAIN-CONTAINING PROTEIN"/>
    <property type="match status" value="1"/>
</dbReference>
<feature type="transmembrane region" description="Helical" evidence="9">
    <location>
        <begin position="241"/>
        <end position="264"/>
    </location>
</feature>
<name>A0ABN8LIU5_9CNID</name>
<evidence type="ECO:0000256" key="6">
    <source>
        <dbReference type="ARBA" id="ARBA00023136"/>
    </source>
</evidence>
<comment type="caution">
    <text evidence="11">The sequence shown here is derived from an EMBL/GenBank/DDBJ whole genome shotgun (WGS) entry which is preliminary data.</text>
</comment>
<keyword evidence="12" id="KW-1185">Reference proteome</keyword>
<keyword evidence="8" id="KW-0807">Transducer</keyword>
<dbReference type="SMART" id="SM01381">
    <property type="entry name" value="7TM_GPCR_Srsx"/>
    <property type="match status" value="1"/>
</dbReference>
<keyword evidence="3 9" id="KW-0812">Transmembrane</keyword>
<dbReference type="PRINTS" id="PR00237">
    <property type="entry name" value="GPCRRHODOPSN"/>
</dbReference>
<dbReference type="InterPro" id="IPR017452">
    <property type="entry name" value="GPCR_Rhodpsn_7TM"/>
</dbReference>
<dbReference type="CDD" id="cd00637">
    <property type="entry name" value="7tm_classA_rhodopsin-like"/>
    <property type="match status" value="1"/>
</dbReference>
<dbReference type="Pfam" id="PF00001">
    <property type="entry name" value="7tm_1"/>
    <property type="match status" value="2"/>
</dbReference>
<evidence type="ECO:0000256" key="2">
    <source>
        <dbReference type="ARBA" id="ARBA00022475"/>
    </source>
</evidence>
<evidence type="ECO:0000256" key="4">
    <source>
        <dbReference type="ARBA" id="ARBA00022989"/>
    </source>
</evidence>